<gene>
    <name evidence="15" type="ORF">IAA17_08265</name>
</gene>
<evidence type="ECO:0000313" key="16">
    <source>
        <dbReference type="Proteomes" id="UP000824101"/>
    </source>
</evidence>
<feature type="transmembrane region" description="Helical" evidence="12">
    <location>
        <begin position="337"/>
        <end position="360"/>
    </location>
</feature>
<evidence type="ECO:0000259" key="14">
    <source>
        <dbReference type="PROSITE" id="PS51103"/>
    </source>
</evidence>
<reference evidence="15" key="1">
    <citation type="journal article" date="2021" name="PeerJ">
        <title>Extensive microbial diversity within the chicken gut microbiome revealed by metagenomics and culture.</title>
        <authorList>
            <person name="Gilroy R."/>
            <person name="Ravi A."/>
            <person name="Getino M."/>
            <person name="Pursley I."/>
            <person name="Horton D.L."/>
            <person name="Alikhan N.F."/>
            <person name="Baker D."/>
            <person name="Gharbi K."/>
            <person name="Hall N."/>
            <person name="Watson M."/>
            <person name="Adriaenssens E.M."/>
            <person name="Foster-Nyarko E."/>
            <person name="Jarju S."/>
            <person name="Secka A."/>
            <person name="Antonio M."/>
            <person name="Oren A."/>
            <person name="Chaudhuri R.R."/>
            <person name="La Ragione R."/>
            <person name="Hildebrand F."/>
            <person name="Pallen M.J."/>
        </authorList>
    </citation>
    <scope>NUCLEOTIDE SEQUENCE</scope>
    <source>
        <strain evidence="15">ChiBcec1-1093</strain>
    </source>
</reference>
<dbReference type="EMBL" id="DXBC01000129">
    <property type="protein sequence ID" value="HIZ79764.1"/>
    <property type="molecule type" value="Genomic_DNA"/>
</dbReference>
<evidence type="ECO:0000256" key="8">
    <source>
        <dbReference type="ARBA" id="ARBA00022777"/>
    </source>
</evidence>
<evidence type="ECO:0000256" key="3">
    <source>
        <dbReference type="ARBA" id="ARBA00022475"/>
    </source>
</evidence>
<keyword evidence="4" id="KW-0762">Sugar transport</keyword>
<dbReference type="GO" id="GO:0005886">
    <property type="term" value="C:plasma membrane"/>
    <property type="evidence" value="ECO:0007669"/>
    <property type="project" value="UniProtKB-SubCell"/>
</dbReference>
<evidence type="ECO:0000256" key="4">
    <source>
        <dbReference type="ARBA" id="ARBA00022597"/>
    </source>
</evidence>
<dbReference type="Pfam" id="PF00367">
    <property type="entry name" value="PTS_EIIB"/>
    <property type="match status" value="1"/>
</dbReference>
<evidence type="ECO:0000256" key="2">
    <source>
        <dbReference type="ARBA" id="ARBA00022448"/>
    </source>
</evidence>
<feature type="domain" description="PTS EIIB type-1" evidence="13">
    <location>
        <begin position="439"/>
        <end position="518"/>
    </location>
</feature>
<keyword evidence="9 12" id="KW-1133">Transmembrane helix</keyword>
<keyword evidence="5" id="KW-0808">Transferase</keyword>
<dbReference type="Proteomes" id="UP000824101">
    <property type="component" value="Unassembled WGS sequence"/>
</dbReference>
<keyword evidence="3" id="KW-1003">Cell membrane</keyword>
<evidence type="ECO:0000256" key="11">
    <source>
        <dbReference type="PROSITE-ProRule" id="PRU00421"/>
    </source>
</evidence>
<feature type="transmembrane region" description="Helical" evidence="12">
    <location>
        <begin position="90"/>
        <end position="110"/>
    </location>
</feature>
<dbReference type="CDD" id="cd00212">
    <property type="entry name" value="PTS_IIB_glc"/>
    <property type="match status" value="1"/>
</dbReference>
<dbReference type="Pfam" id="PF02378">
    <property type="entry name" value="PTS_EIIC"/>
    <property type="match status" value="1"/>
</dbReference>
<dbReference type="GO" id="GO:0016301">
    <property type="term" value="F:kinase activity"/>
    <property type="evidence" value="ECO:0007669"/>
    <property type="project" value="UniProtKB-KW"/>
</dbReference>
<protein>
    <submittedName>
        <fullName evidence="15">PTS transporter subunit EIIC</fullName>
    </submittedName>
</protein>
<feature type="domain" description="PTS EIIC type-1" evidence="14">
    <location>
        <begin position="3"/>
        <end position="424"/>
    </location>
</feature>
<evidence type="ECO:0000259" key="13">
    <source>
        <dbReference type="PROSITE" id="PS51098"/>
    </source>
</evidence>
<organism evidence="15 16">
    <name type="scientific">Candidatus Lachnoclostridium stercorigallinarum</name>
    <dbReference type="NCBI Taxonomy" id="2838634"/>
    <lineage>
        <taxon>Bacteria</taxon>
        <taxon>Bacillati</taxon>
        <taxon>Bacillota</taxon>
        <taxon>Clostridia</taxon>
        <taxon>Lachnospirales</taxon>
        <taxon>Lachnospiraceae</taxon>
    </lineage>
</organism>
<sequence>MLKKYNQSIQKFGRTLLLPIGVMAPVGMVMGITGAFVQSYMIERFPILGNPIINTTLVSIRSIASIVFDNIPLLFAMGVAYGMSKKDKGIAVFSSVIGYLVMLIAMNVWLQATGNLADPDVMSQVGQIQVLGIQTLNINALGGIIAGLIAAWATDRFHNLQLPVAFAFFAGKKSVSIICIGIMALLGVTIPWVWQFLVAGLTKLSVIFLSPAGPFFTAAGERAFIPFGLHHLWNSLFRFTEAGGTYVINGETYVGVVPALTEILFNLGPSSEYWDLMPSLTRFMAQQQMLCTMFAFPAIALAMYRTSYKENRPLVKSLMITCVVTALLGNVTEPLEFSFVFISPVLYIIYACIIGLGAVALSFAHVAIGYIRGTIFDFAIFGLLYEKTNWIAFLIIGLILSVVTYFVFKWFILHFDIKTPGREDAPSLDNTLIREKQYDKIAEIVIDALGGKGNIKNVDNCITRLRIDVGDIKLIDNEKLKQSGCSGIFFPAPQHIHIVFGPMVEFVRNAVDEHLEKM</sequence>
<evidence type="ECO:0000256" key="1">
    <source>
        <dbReference type="ARBA" id="ARBA00004651"/>
    </source>
</evidence>
<comment type="subcellular location">
    <subcellularLocation>
        <location evidence="1">Cell membrane</location>
        <topology evidence="1">Multi-pass membrane protein</topology>
    </subcellularLocation>
</comment>
<dbReference type="InterPro" id="IPR013013">
    <property type="entry name" value="PTS_EIIC_1"/>
</dbReference>
<keyword evidence="7 12" id="KW-0812">Transmembrane</keyword>
<feature type="transmembrane region" description="Helical" evidence="12">
    <location>
        <begin position="130"/>
        <end position="153"/>
    </location>
</feature>
<evidence type="ECO:0000313" key="15">
    <source>
        <dbReference type="EMBL" id="HIZ79764.1"/>
    </source>
</evidence>
<feature type="transmembrane region" description="Helical" evidence="12">
    <location>
        <begin position="174"/>
        <end position="194"/>
    </location>
</feature>
<evidence type="ECO:0000256" key="7">
    <source>
        <dbReference type="ARBA" id="ARBA00022692"/>
    </source>
</evidence>
<accession>A0A9D2K7D8</accession>
<dbReference type="InterPro" id="IPR018113">
    <property type="entry name" value="PTrfase_EIIB_Cys"/>
</dbReference>
<dbReference type="InterPro" id="IPR001996">
    <property type="entry name" value="PTS_IIB_1"/>
</dbReference>
<dbReference type="SUPFAM" id="SSF55604">
    <property type="entry name" value="Glucose permease domain IIB"/>
    <property type="match status" value="1"/>
</dbReference>
<feature type="transmembrane region" description="Helical" evidence="12">
    <location>
        <begin position="16"/>
        <end position="42"/>
    </location>
</feature>
<feature type="transmembrane region" description="Helical" evidence="12">
    <location>
        <begin position="62"/>
        <end position="83"/>
    </location>
</feature>
<dbReference type="InterPro" id="IPR036878">
    <property type="entry name" value="Glu_permease_IIB"/>
</dbReference>
<feature type="transmembrane region" description="Helical" evidence="12">
    <location>
        <begin position="391"/>
        <end position="412"/>
    </location>
</feature>
<dbReference type="PANTHER" id="PTHR30009">
    <property type="entry name" value="CYTOCHROME C-TYPE SYNTHESIS PROTEIN AND PTS TRANSMEMBRANE COMPONENT"/>
    <property type="match status" value="1"/>
</dbReference>
<evidence type="ECO:0000256" key="5">
    <source>
        <dbReference type="ARBA" id="ARBA00022679"/>
    </source>
</evidence>
<dbReference type="AlphaFoldDB" id="A0A9D2K7D8"/>
<dbReference type="PROSITE" id="PS51098">
    <property type="entry name" value="PTS_EIIB_TYPE_1"/>
    <property type="match status" value="1"/>
</dbReference>
<evidence type="ECO:0000256" key="6">
    <source>
        <dbReference type="ARBA" id="ARBA00022683"/>
    </source>
</evidence>
<feature type="transmembrane region" description="Helical" evidence="12">
    <location>
        <begin position="283"/>
        <end position="302"/>
    </location>
</feature>
<dbReference type="GO" id="GO:0009401">
    <property type="term" value="P:phosphoenolpyruvate-dependent sugar phosphotransferase system"/>
    <property type="evidence" value="ECO:0007669"/>
    <property type="project" value="UniProtKB-KW"/>
</dbReference>
<feature type="transmembrane region" description="Helical" evidence="12">
    <location>
        <begin position="314"/>
        <end position="331"/>
    </location>
</feature>
<proteinExistence type="predicted"/>
<dbReference type="InterPro" id="IPR003352">
    <property type="entry name" value="PTS_EIIC"/>
</dbReference>
<evidence type="ECO:0000256" key="9">
    <source>
        <dbReference type="ARBA" id="ARBA00022989"/>
    </source>
</evidence>
<comment type="caution">
    <text evidence="15">The sequence shown here is derived from an EMBL/GenBank/DDBJ whole genome shotgun (WGS) entry which is preliminary data.</text>
</comment>
<keyword evidence="8" id="KW-0418">Kinase</keyword>
<dbReference type="InterPro" id="IPR050429">
    <property type="entry name" value="PTS_Glucose_EIICBA"/>
</dbReference>
<dbReference type="Gene3D" id="3.30.1360.60">
    <property type="entry name" value="Glucose permease domain IIB"/>
    <property type="match status" value="1"/>
</dbReference>
<dbReference type="GO" id="GO:0008982">
    <property type="term" value="F:protein-N(PI)-phosphohistidine-sugar phosphotransferase activity"/>
    <property type="evidence" value="ECO:0007669"/>
    <property type="project" value="InterPro"/>
</dbReference>
<keyword evidence="6" id="KW-0598">Phosphotransferase system</keyword>
<evidence type="ECO:0000256" key="12">
    <source>
        <dbReference type="SAM" id="Phobius"/>
    </source>
</evidence>
<keyword evidence="10 12" id="KW-0472">Membrane</keyword>
<dbReference type="PANTHER" id="PTHR30009:SF24">
    <property type="entry name" value="PTS SYSTEM, IIBC COMPONENT"/>
    <property type="match status" value="1"/>
</dbReference>
<dbReference type="NCBIfam" id="TIGR00826">
    <property type="entry name" value="EIIB_glc"/>
    <property type="match status" value="1"/>
</dbReference>
<feature type="active site" description="Phosphocysteine intermediate; for EIIB activity" evidence="11">
    <location>
        <position position="461"/>
    </location>
</feature>
<evidence type="ECO:0000256" key="10">
    <source>
        <dbReference type="ARBA" id="ARBA00023136"/>
    </source>
</evidence>
<dbReference type="GO" id="GO:0090563">
    <property type="term" value="F:protein-phosphocysteine-sugar phosphotransferase activity"/>
    <property type="evidence" value="ECO:0007669"/>
    <property type="project" value="TreeGrafter"/>
</dbReference>
<reference evidence="15" key="2">
    <citation type="submission" date="2021-04" db="EMBL/GenBank/DDBJ databases">
        <authorList>
            <person name="Gilroy R."/>
        </authorList>
    </citation>
    <scope>NUCLEOTIDE SEQUENCE</scope>
    <source>
        <strain evidence="15">ChiBcec1-1093</strain>
    </source>
</reference>
<name>A0A9D2K7D8_9FIRM</name>
<keyword evidence="2" id="KW-0813">Transport</keyword>
<dbReference type="PROSITE" id="PS01035">
    <property type="entry name" value="PTS_EIIB_TYPE_1_CYS"/>
    <property type="match status" value="1"/>
</dbReference>
<dbReference type="PROSITE" id="PS51103">
    <property type="entry name" value="PTS_EIIC_TYPE_1"/>
    <property type="match status" value="1"/>
</dbReference>